<evidence type="ECO:0000256" key="1">
    <source>
        <dbReference type="SAM" id="MobiDB-lite"/>
    </source>
</evidence>
<dbReference type="AlphaFoldDB" id="A0AA39HNV0"/>
<dbReference type="InterPro" id="IPR001623">
    <property type="entry name" value="DnaJ_domain"/>
</dbReference>
<evidence type="ECO:0000313" key="3">
    <source>
        <dbReference type="EMBL" id="KAK0408163.1"/>
    </source>
</evidence>
<dbReference type="SUPFAM" id="SSF46565">
    <property type="entry name" value="Chaperone J-domain"/>
    <property type="match status" value="1"/>
</dbReference>
<dbReference type="InterPro" id="IPR052763">
    <property type="entry name" value="DnaJ_C4"/>
</dbReference>
<protein>
    <recommendedName>
        <fullName evidence="2">J domain-containing protein</fullName>
    </recommendedName>
</protein>
<organism evidence="3 4">
    <name type="scientific">Steinernema hermaphroditum</name>
    <dbReference type="NCBI Taxonomy" id="289476"/>
    <lineage>
        <taxon>Eukaryota</taxon>
        <taxon>Metazoa</taxon>
        <taxon>Ecdysozoa</taxon>
        <taxon>Nematoda</taxon>
        <taxon>Chromadorea</taxon>
        <taxon>Rhabditida</taxon>
        <taxon>Tylenchina</taxon>
        <taxon>Panagrolaimomorpha</taxon>
        <taxon>Strongyloidoidea</taxon>
        <taxon>Steinernematidae</taxon>
        <taxon>Steinernema</taxon>
    </lineage>
</organism>
<proteinExistence type="predicted"/>
<comment type="caution">
    <text evidence="3">The sequence shown here is derived from an EMBL/GenBank/DDBJ whole genome shotgun (WGS) entry which is preliminary data.</text>
</comment>
<dbReference type="CDD" id="cd06257">
    <property type="entry name" value="DnaJ"/>
    <property type="match status" value="1"/>
</dbReference>
<dbReference type="InterPro" id="IPR036869">
    <property type="entry name" value="J_dom_sf"/>
</dbReference>
<sequence>MTLSEVEASEDASHELTPSNPKKRKAAEQPSDMKKRKPRPYLDSLLTTARRWEADLRAVETGTEPATSHLDRLKLRPMIQKWLDEESEKITRTFYDLLGISENATKEEIREAYNSLTRYYHPFTATREEVDKIERIHAAYDLLRDSERRKLYDQILARNSRAGRDSKTNSFDHCPFY</sequence>
<feature type="domain" description="J" evidence="2">
    <location>
        <begin position="93"/>
        <end position="156"/>
    </location>
</feature>
<name>A0AA39HNV0_9BILA</name>
<reference evidence="3" key="1">
    <citation type="submission" date="2023-06" db="EMBL/GenBank/DDBJ databases">
        <title>Genomic analysis of the entomopathogenic nematode Steinernema hermaphroditum.</title>
        <authorList>
            <person name="Schwarz E.M."/>
            <person name="Heppert J.K."/>
            <person name="Baniya A."/>
            <person name="Schwartz H.T."/>
            <person name="Tan C.-H."/>
            <person name="Antoshechkin I."/>
            <person name="Sternberg P.W."/>
            <person name="Goodrich-Blair H."/>
            <person name="Dillman A.R."/>
        </authorList>
    </citation>
    <scope>NUCLEOTIDE SEQUENCE</scope>
    <source>
        <strain evidence="3">PS9179</strain>
        <tissue evidence="3">Whole animal</tissue>
    </source>
</reference>
<dbReference type="PRINTS" id="PR00625">
    <property type="entry name" value="JDOMAIN"/>
</dbReference>
<dbReference type="PANTHER" id="PTHR44825:SF1">
    <property type="entry name" value="DNAJ HOMOLOG SUBFAMILY C MEMBER 4"/>
    <property type="match status" value="1"/>
</dbReference>
<dbReference type="PROSITE" id="PS50076">
    <property type="entry name" value="DNAJ_2"/>
    <property type="match status" value="1"/>
</dbReference>
<keyword evidence="4" id="KW-1185">Reference proteome</keyword>
<dbReference type="Proteomes" id="UP001175271">
    <property type="component" value="Unassembled WGS sequence"/>
</dbReference>
<feature type="region of interest" description="Disordered" evidence="1">
    <location>
        <begin position="1"/>
        <end position="42"/>
    </location>
</feature>
<gene>
    <name evidence="3" type="ORF">QR680_003809</name>
</gene>
<dbReference type="SMART" id="SM00271">
    <property type="entry name" value="DnaJ"/>
    <property type="match status" value="1"/>
</dbReference>
<evidence type="ECO:0000259" key="2">
    <source>
        <dbReference type="PROSITE" id="PS50076"/>
    </source>
</evidence>
<dbReference type="PANTHER" id="PTHR44825">
    <property type="match status" value="1"/>
</dbReference>
<dbReference type="EMBL" id="JAUCMV010000003">
    <property type="protein sequence ID" value="KAK0408163.1"/>
    <property type="molecule type" value="Genomic_DNA"/>
</dbReference>
<dbReference type="Gene3D" id="1.10.287.110">
    <property type="entry name" value="DnaJ domain"/>
    <property type="match status" value="1"/>
</dbReference>
<evidence type="ECO:0000313" key="4">
    <source>
        <dbReference type="Proteomes" id="UP001175271"/>
    </source>
</evidence>
<dbReference type="Pfam" id="PF00226">
    <property type="entry name" value="DnaJ"/>
    <property type="match status" value="1"/>
</dbReference>
<accession>A0AA39HNV0</accession>